<reference evidence="1 2" key="1">
    <citation type="submission" date="2019-11" db="EMBL/GenBank/DDBJ databases">
        <title>Spirosoma endbachense sp. nov., isolated from a natural salt meadow.</title>
        <authorList>
            <person name="Rojas J."/>
            <person name="Ambika Manirajan B."/>
            <person name="Ratering S."/>
            <person name="Suarez C."/>
            <person name="Geissler-Plaum R."/>
            <person name="Schnell S."/>
        </authorList>
    </citation>
    <scope>NUCLEOTIDE SEQUENCE [LARGE SCALE GENOMIC DNA]</scope>
    <source>
        <strain evidence="1 2">I-24</strain>
    </source>
</reference>
<accession>A0A6P1W504</accession>
<dbReference type="KEGG" id="senf:GJR95_30620"/>
<sequence>MTIQQIAEAFSRHDFASTYPYLSNTIQWNLIGSQVLIGTQDIIAACEQSAAYLKTVTTTFDMFLVLSTQNDIVIDSLSTYADSEQRRSKAASCDWYRFKKGILAEITSYTIEVND</sequence>
<name>A0A6P1W504_9BACT</name>
<dbReference type="EMBL" id="CP045997">
    <property type="protein sequence ID" value="QHV99097.1"/>
    <property type="molecule type" value="Genomic_DNA"/>
</dbReference>
<evidence type="ECO:0000313" key="1">
    <source>
        <dbReference type="EMBL" id="QHV99097.1"/>
    </source>
</evidence>
<dbReference type="InterPro" id="IPR032710">
    <property type="entry name" value="NTF2-like_dom_sf"/>
</dbReference>
<dbReference type="Gene3D" id="3.10.450.50">
    <property type="match status" value="1"/>
</dbReference>
<gene>
    <name evidence="1" type="ORF">GJR95_30620</name>
</gene>
<keyword evidence="2" id="KW-1185">Reference proteome</keyword>
<dbReference type="Proteomes" id="UP000464577">
    <property type="component" value="Chromosome"/>
</dbReference>
<dbReference type="SUPFAM" id="SSF54427">
    <property type="entry name" value="NTF2-like"/>
    <property type="match status" value="1"/>
</dbReference>
<protein>
    <submittedName>
        <fullName evidence="1">Nuclear transport factor 2 family protein</fullName>
    </submittedName>
</protein>
<organism evidence="1 2">
    <name type="scientific">Spirosoma endbachense</name>
    <dbReference type="NCBI Taxonomy" id="2666025"/>
    <lineage>
        <taxon>Bacteria</taxon>
        <taxon>Pseudomonadati</taxon>
        <taxon>Bacteroidota</taxon>
        <taxon>Cytophagia</taxon>
        <taxon>Cytophagales</taxon>
        <taxon>Cytophagaceae</taxon>
        <taxon>Spirosoma</taxon>
    </lineage>
</organism>
<dbReference type="AlphaFoldDB" id="A0A6P1W504"/>
<evidence type="ECO:0000313" key="2">
    <source>
        <dbReference type="Proteomes" id="UP000464577"/>
    </source>
</evidence>
<proteinExistence type="predicted"/>